<dbReference type="AlphaFoldDB" id="A0A4D9D667"/>
<evidence type="ECO:0000259" key="4">
    <source>
        <dbReference type="PROSITE" id="PS50020"/>
    </source>
</evidence>
<accession>A0A4D9D667</accession>
<evidence type="ECO:0000313" key="6">
    <source>
        <dbReference type="Proteomes" id="UP000355283"/>
    </source>
</evidence>
<keyword evidence="2" id="KW-0694">RNA-binding</keyword>
<comment type="caution">
    <text evidence="5">The sequence shown here is derived from an EMBL/GenBank/DDBJ whole genome shotgun (WGS) entry which is preliminary data.</text>
</comment>
<dbReference type="InterPro" id="IPR036612">
    <property type="entry name" value="KH_dom_type_1_sf"/>
</dbReference>
<feature type="compositionally biased region" description="Basic and acidic residues" evidence="3">
    <location>
        <begin position="71"/>
        <end position="92"/>
    </location>
</feature>
<dbReference type="GO" id="GO:0003723">
    <property type="term" value="F:RNA binding"/>
    <property type="evidence" value="ECO:0007669"/>
    <property type="project" value="UniProtKB-UniRule"/>
</dbReference>
<evidence type="ECO:0000256" key="3">
    <source>
        <dbReference type="SAM" id="MobiDB-lite"/>
    </source>
</evidence>
<name>A0A4D9D667_9STRA</name>
<proteinExistence type="predicted"/>
<dbReference type="SMART" id="SM00456">
    <property type="entry name" value="WW"/>
    <property type="match status" value="1"/>
</dbReference>
<dbReference type="InterPro" id="IPR036020">
    <property type="entry name" value="WW_dom_sf"/>
</dbReference>
<evidence type="ECO:0000256" key="1">
    <source>
        <dbReference type="ARBA" id="ARBA00022737"/>
    </source>
</evidence>
<feature type="region of interest" description="Disordered" evidence="3">
    <location>
        <begin position="1"/>
        <end position="115"/>
    </location>
</feature>
<feature type="compositionally biased region" description="Gly residues" evidence="3">
    <location>
        <begin position="405"/>
        <end position="421"/>
    </location>
</feature>
<dbReference type="OrthoDB" id="5204190at2759"/>
<evidence type="ECO:0000313" key="5">
    <source>
        <dbReference type="EMBL" id="TFJ84069.1"/>
    </source>
</evidence>
<feature type="region of interest" description="Disordered" evidence="3">
    <location>
        <begin position="290"/>
        <end position="314"/>
    </location>
</feature>
<dbReference type="InterPro" id="IPR004088">
    <property type="entry name" value="KH_dom_type_1"/>
</dbReference>
<organism evidence="5 6">
    <name type="scientific">Nannochloropsis salina CCMP1776</name>
    <dbReference type="NCBI Taxonomy" id="1027361"/>
    <lineage>
        <taxon>Eukaryota</taxon>
        <taxon>Sar</taxon>
        <taxon>Stramenopiles</taxon>
        <taxon>Ochrophyta</taxon>
        <taxon>Eustigmatophyceae</taxon>
        <taxon>Eustigmatales</taxon>
        <taxon>Monodopsidaceae</taxon>
        <taxon>Microchloropsis</taxon>
        <taxon>Microchloropsis salina</taxon>
    </lineage>
</organism>
<dbReference type="Proteomes" id="UP000355283">
    <property type="component" value="Unassembled WGS sequence"/>
</dbReference>
<dbReference type="SUPFAM" id="SSF51045">
    <property type="entry name" value="WW domain"/>
    <property type="match status" value="1"/>
</dbReference>
<gene>
    <name evidence="5" type="ORF">NSK_004542</name>
</gene>
<protein>
    <recommendedName>
        <fullName evidence="4">WW domain-containing protein</fullName>
    </recommendedName>
</protein>
<keyword evidence="1" id="KW-0677">Repeat</keyword>
<dbReference type="PROSITE" id="PS50084">
    <property type="entry name" value="KH_TYPE_1"/>
    <property type="match status" value="3"/>
</dbReference>
<keyword evidence="6" id="KW-1185">Reference proteome</keyword>
<dbReference type="Gene3D" id="2.20.70.10">
    <property type="match status" value="1"/>
</dbReference>
<dbReference type="PROSITE" id="PS50020">
    <property type="entry name" value="WW_DOMAIN_2"/>
    <property type="match status" value="1"/>
</dbReference>
<dbReference type="CDD" id="cd00105">
    <property type="entry name" value="KH-I"/>
    <property type="match status" value="3"/>
</dbReference>
<dbReference type="PROSITE" id="PS01159">
    <property type="entry name" value="WW_DOMAIN_1"/>
    <property type="match status" value="1"/>
</dbReference>
<dbReference type="PANTHER" id="PTHR10288">
    <property type="entry name" value="KH DOMAIN CONTAINING RNA BINDING PROTEIN"/>
    <property type="match status" value="1"/>
</dbReference>
<dbReference type="SMART" id="SM00322">
    <property type="entry name" value="KH"/>
    <property type="match status" value="3"/>
</dbReference>
<feature type="domain" description="WW" evidence="4">
    <location>
        <begin position="526"/>
        <end position="557"/>
    </location>
</feature>
<dbReference type="Gene3D" id="3.30.1370.10">
    <property type="entry name" value="K Homology domain, type 1"/>
    <property type="match status" value="3"/>
</dbReference>
<dbReference type="InterPro" id="IPR004087">
    <property type="entry name" value="KH_dom"/>
</dbReference>
<evidence type="ECO:0000256" key="2">
    <source>
        <dbReference type="PROSITE-ProRule" id="PRU00117"/>
    </source>
</evidence>
<reference evidence="5 6" key="1">
    <citation type="submission" date="2019-01" db="EMBL/GenBank/DDBJ databases">
        <title>Nuclear Genome Assembly of the Microalgal Biofuel strain Nannochloropsis salina CCMP1776.</title>
        <authorList>
            <person name="Hovde B."/>
        </authorList>
    </citation>
    <scope>NUCLEOTIDE SEQUENCE [LARGE SCALE GENOMIC DNA]</scope>
    <source>
        <strain evidence="5 6">CCMP1776</strain>
    </source>
</reference>
<dbReference type="Pfam" id="PF00013">
    <property type="entry name" value="KH_1"/>
    <property type="match status" value="3"/>
</dbReference>
<dbReference type="InterPro" id="IPR001202">
    <property type="entry name" value="WW_dom"/>
</dbReference>
<dbReference type="CDD" id="cd00201">
    <property type="entry name" value="WW"/>
    <property type="match status" value="1"/>
</dbReference>
<sequence length="557" mass="57122">MVTNGEHTPAEDEVQQKVQGEEQAQEEEVNAEEEDLAVPNGEGGGETESEAVVAGREGTKRPREEEDEAKDGEHAEEATAETESTRKVEEGHAVVGQPSKKQATTEARESSAETNAAFTEANQHQEVMDVAKDVVGRIIGKGGETIRDIQTRSGCQCVIDQSVPDGEPRKLTIVGKPEHVKNARAMIEGVMEGGPSVLADFPEVAGNSKATVDCPRGLVGRLIGKGGDIVREIQYKSKAVIQINQSLPQDQPCKVTITGAPKAVQSAREIIIAIMEQGVQALHQYSAGGGSSHAGGGFPSGGSGGGRGRSGGGARLYPVPVDASTWAVEVPKSQVGKVIGRGGEIVGLIQDKSGCRLQISQDVPEGRPCRVSIMGGTEGTADYVCEMIEAIMERGPPVVHDFPAFGGGGRGGGRGGGGFGRGRAREGPPAYPGARGMGGGGGYGGGGAGWGGGGGYYGGATAPVPGPYMGGAGGGGGWGAGYPPQQQQAVAAPVMQQQQPMAWDGQGRGAYAAPMPMGGRGQGGAAPLPAGWRECATADGTPYWFNSATGVSQWHRP</sequence>
<feature type="compositionally biased region" description="Acidic residues" evidence="3">
    <location>
        <begin position="23"/>
        <end position="36"/>
    </location>
</feature>
<feature type="region of interest" description="Disordered" evidence="3">
    <location>
        <begin position="403"/>
        <end position="433"/>
    </location>
</feature>
<dbReference type="SUPFAM" id="SSF54791">
    <property type="entry name" value="Eukaryotic type KH-domain (KH-domain type I)"/>
    <property type="match status" value="3"/>
</dbReference>
<dbReference type="EMBL" id="SDOX01000020">
    <property type="protein sequence ID" value="TFJ84069.1"/>
    <property type="molecule type" value="Genomic_DNA"/>
</dbReference>
<dbReference type="Pfam" id="PF00397">
    <property type="entry name" value="WW"/>
    <property type="match status" value="1"/>
</dbReference>